<evidence type="ECO:0000313" key="4">
    <source>
        <dbReference type="Proteomes" id="UP000612585"/>
    </source>
</evidence>
<dbReference type="GO" id="GO:0005829">
    <property type="term" value="C:cytosol"/>
    <property type="evidence" value="ECO:0007669"/>
    <property type="project" value="TreeGrafter"/>
</dbReference>
<organism evidence="3 4">
    <name type="scientific">Virgisporangium aurantiacum</name>
    <dbReference type="NCBI Taxonomy" id="175570"/>
    <lineage>
        <taxon>Bacteria</taxon>
        <taxon>Bacillati</taxon>
        <taxon>Actinomycetota</taxon>
        <taxon>Actinomycetes</taxon>
        <taxon>Micromonosporales</taxon>
        <taxon>Micromonosporaceae</taxon>
        <taxon>Virgisporangium</taxon>
    </lineage>
</organism>
<dbReference type="Gene3D" id="1.20.910.10">
    <property type="entry name" value="Heme oxygenase-like"/>
    <property type="match status" value="1"/>
</dbReference>
<dbReference type="InterPro" id="IPR050967">
    <property type="entry name" value="Thiamine_Salvage_TenA"/>
</dbReference>
<keyword evidence="4" id="KW-1185">Reference proteome</keyword>
<dbReference type="Proteomes" id="UP000612585">
    <property type="component" value="Unassembled WGS sequence"/>
</dbReference>
<dbReference type="InterPro" id="IPR004305">
    <property type="entry name" value="Thiaminase-2/PQQC"/>
</dbReference>
<evidence type="ECO:0000313" key="3">
    <source>
        <dbReference type="EMBL" id="GIJ57757.1"/>
    </source>
</evidence>
<dbReference type="PANTHER" id="PTHR43198">
    <property type="entry name" value="BIFUNCTIONAL TH2 PROTEIN"/>
    <property type="match status" value="1"/>
</dbReference>
<dbReference type="PANTHER" id="PTHR43198:SF2">
    <property type="entry name" value="SI:CH1073-67J19.1-RELATED"/>
    <property type="match status" value="1"/>
</dbReference>
<comment type="caution">
    <text evidence="3">The sequence shown here is derived from an EMBL/GenBank/DDBJ whole genome shotgun (WGS) entry which is preliminary data.</text>
</comment>
<dbReference type="AlphaFoldDB" id="A0A8J3Z7D5"/>
<evidence type="ECO:0000259" key="2">
    <source>
        <dbReference type="Pfam" id="PF03070"/>
    </source>
</evidence>
<dbReference type="SUPFAM" id="SSF48613">
    <property type="entry name" value="Heme oxygenase-like"/>
    <property type="match status" value="1"/>
</dbReference>
<gene>
    <name evidence="3" type="ORF">Vau01_052730</name>
</gene>
<proteinExistence type="predicted"/>
<sequence length="218" mass="23314">MPAWRADYSDRVSLARSLWHANADLAAAALAHPFVRGIADGSLGRDRFAGYVAQDAYFLESFARAYALAIAHSPDRAGLDAFADLLDGVRAELRLHASYAEKWGIDLGTVSPGPATSAYTDFLLATASLGGVGLTCAAMTPCMQLYAYLGRQLAAGPVDGRYAEWVTTYADPGFESLAATLERLLDTYADGDGPAVVYRRAMRLEVAFFDAAYRSPAG</sequence>
<dbReference type="InterPro" id="IPR016084">
    <property type="entry name" value="Haem_Oase-like_multi-hlx"/>
</dbReference>
<accession>A0A8J3Z7D5</accession>
<feature type="domain" description="Thiaminase-2/PQQC" evidence="2">
    <location>
        <begin position="27"/>
        <end position="214"/>
    </location>
</feature>
<name>A0A8J3Z7D5_9ACTN</name>
<dbReference type="EMBL" id="BOPG01000033">
    <property type="protein sequence ID" value="GIJ57757.1"/>
    <property type="molecule type" value="Genomic_DNA"/>
</dbReference>
<protein>
    <submittedName>
        <fullName evidence="3">Aminopyrimidine aminohydrolase</fullName>
    </submittedName>
</protein>
<dbReference type="CDD" id="cd19368">
    <property type="entry name" value="TenA_C_AtTH2-like"/>
    <property type="match status" value="1"/>
</dbReference>
<evidence type="ECO:0000256" key="1">
    <source>
        <dbReference type="ARBA" id="ARBA00004948"/>
    </source>
</evidence>
<dbReference type="Pfam" id="PF03070">
    <property type="entry name" value="TENA_THI-4"/>
    <property type="match status" value="1"/>
</dbReference>
<comment type="pathway">
    <text evidence="1">Cofactor biosynthesis; thiamine diphosphate biosynthesis.</text>
</comment>
<reference evidence="3" key="1">
    <citation type="submission" date="2021-01" db="EMBL/GenBank/DDBJ databases">
        <title>Whole genome shotgun sequence of Virgisporangium aurantiacum NBRC 16421.</title>
        <authorList>
            <person name="Komaki H."/>
            <person name="Tamura T."/>
        </authorList>
    </citation>
    <scope>NUCLEOTIDE SEQUENCE</scope>
    <source>
        <strain evidence="3">NBRC 16421</strain>
    </source>
</reference>